<gene>
    <name evidence="3" type="ORF">PCOR1329_LOCUS3359</name>
</gene>
<feature type="compositionally biased region" description="Polar residues" evidence="1">
    <location>
        <begin position="108"/>
        <end position="118"/>
    </location>
</feature>
<keyword evidence="4" id="KW-1185">Reference proteome</keyword>
<feature type="transmembrane region" description="Helical" evidence="2">
    <location>
        <begin position="388"/>
        <end position="407"/>
    </location>
</feature>
<evidence type="ECO:0000313" key="3">
    <source>
        <dbReference type="EMBL" id="CAK0792913.1"/>
    </source>
</evidence>
<keyword evidence="2" id="KW-0812">Transmembrane</keyword>
<accession>A0ABN9PIV7</accession>
<evidence type="ECO:0000256" key="1">
    <source>
        <dbReference type="SAM" id="MobiDB-lite"/>
    </source>
</evidence>
<sequence length="518" mass="54626">MPGAAVHQGAGAPRERGQATGVLPVAARSALGDELSPCASDETLTKLPEAGSGGEPTAEGMPSSDSDGSWGAPLPLPGRAGSRSHSQSTTRWQSEPGRGGRADGDQAQLCQTASSESSAWPVRSKRPHLSTGSTVQTVRQGREDGLVEEMVQSQDLGTAMGPTLSIDSMAVEDEVSAPLWLRICGTLPWSQAAALHTCYRSLVLASMALIVCFLVFAAVYAPSGSCEREVCLGYVQIADLALAVGSLVGLLSMQSLASLGILGNSESILVAYARRQDITAAWSAAMRGHNVRLGLLWICSVVLRCVSLLNGSRPTLLDAASTGSYAVVSLVFMGIVGGILHVSCALTMAIDSYVTHFDGLHFRLDTSVYEWNLLQAVLRKVSGAVEKTFLAVQSTAAALVTGVILAGRGLLMAGSLGDLTWLFSAALLVVGVMFIFFKAAEASERCMRMPSLINSLNFGECVDTRRHYLVEFMSYSAAGFYVGEVRLTTAIALKLTYFCCILAFAGLSELYAEDAASF</sequence>
<dbReference type="EMBL" id="CAUYUJ010000864">
    <property type="protein sequence ID" value="CAK0792913.1"/>
    <property type="molecule type" value="Genomic_DNA"/>
</dbReference>
<protein>
    <recommendedName>
        <fullName evidence="5">Solute carrier family 40 protein</fullName>
    </recommendedName>
</protein>
<feature type="transmembrane region" description="Helical" evidence="2">
    <location>
        <begin position="324"/>
        <end position="350"/>
    </location>
</feature>
<feature type="transmembrane region" description="Helical" evidence="2">
    <location>
        <begin position="293"/>
        <end position="312"/>
    </location>
</feature>
<proteinExistence type="predicted"/>
<feature type="compositionally biased region" description="Polar residues" evidence="1">
    <location>
        <begin position="83"/>
        <end position="93"/>
    </location>
</feature>
<keyword evidence="2" id="KW-0472">Membrane</keyword>
<feature type="transmembrane region" description="Helical" evidence="2">
    <location>
        <begin position="202"/>
        <end position="220"/>
    </location>
</feature>
<keyword evidence="2" id="KW-1133">Transmembrane helix</keyword>
<feature type="transmembrane region" description="Helical" evidence="2">
    <location>
        <begin position="419"/>
        <end position="440"/>
    </location>
</feature>
<reference evidence="3" key="1">
    <citation type="submission" date="2023-10" db="EMBL/GenBank/DDBJ databases">
        <authorList>
            <person name="Chen Y."/>
            <person name="Shah S."/>
            <person name="Dougan E. K."/>
            <person name="Thang M."/>
            <person name="Chan C."/>
        </authorList>
    </citation>
    <scope>NUCLEOTIDE SEQUENCE [LARGE SCALE GENOMIC DNA]</scope>
</reference>
<feature type="transmembrane region" description="Helical" evidence="2">
    <location>
        <begin position="256"/>
        <end position="273"/>
    </location>
</feature>
<dbReference type="Proteomes" id="UP001189429">
    <property type="component" value="Unassembled WGS sequence"/>
</dbReference>
<evidence type="ECO:0000313" key="4">
    <source>
        <dbReference type="Proteomes" id="UP001189429"/>
    </source>
</evidence>
<feature type="region of interest" description="Disordered" evidence="1">
    <location>
        <begin position="1"/>
        <end position="138"/>
    </location>
</feature>
<evidence type="ECO:0008006" key="5">
    <source>
        <dbReference type="Google" id="ProtNLM"/>
    </source>
</evidence>
<name>A0ABN9PIV7_9DINO</name>
<comment type="caution">
    <text evidence="3">The sequence shown here is derived from an EMBL/GenBank/DDBJ whole genome shotgun (WGS) entry which is preliminary data.</text>
</comment>
<organism evidence="3 4">
    <name type="scientific">Prorocentrum cordatum</name>
    <dbReference type="NCBI Taxonomy" id="2364126"/>
    <lineage>
        <taxon>Eukaryota</taxon>
        <taxon>Sar</taxon>
        <taxon>Alveolata</taxon>
        <taxon>Dinophyceae</taxon>
        <taxon>Prorocentrales</taxon>
        <taxon>Prorocentraceae</taxon>
        <taxon>Prorocentrum</taxon>
    </lineage>
</organism>
<evidence type="ECO:0000256" key="2">
    <source>
        <dbReference type="SAM" id="Phobius"/>
    </source>
</evidence>